<evidence type="ECO:0000256" key="3">
    <source>
        <dbReference type="SAM" id="MobiDB-lite"/>
    </source>
</evidence>
<dbReference type="VEuPathDB" id="FungiDB:H310_01757"/>
<dbReference type="EMBL" id="KI913954">
    <property type="protein sequence ID" value="ETW07121.1"/>
    <property type="molecule type" value="Genomic_DNA"/>
</dbReference>
<keyword evidence="1" id="KW-0862">Zinc</keyword>
<evidence type="ECO:0000259" key="4">
    <source>
        <dbReference type="PROSITE" id="PS50089"/>
    </source>
</evidence>
<dbReference type="PANTHER" id="PTHR46569">
    <property type="entry name" value="E3 UBIQUITIN-PROTEIN LIGASE TRAIP"/>
    <property type="match status" value="1"/>
</dbReference>
<organism evidence="5">
    <name type="scientific">Aphanomyces invadans</name>
    <dbReference type="NCBI Taxonomy" id="157072"/>
    <lineage>
        <taxon>Eukaryota</taxon>
        <taxon>Sar</taxon>
        <taxon>Stramenopiles</taxon>
        <taxon>Oomycota</taxon>
        <taxon>Saprolegniomycetes</taxon>
        <taxon>Saprolegniales</taxon>
        <taxon>Verrucalvaceae</taxon>
        <taxon>Aphanomyces</taxon>
    </lineage>
</organism>
<dbReference type="InterPro" id="IPR052639">
    <property type="entry name" value="TRAIP_ubiq-protein_ligase"/>
</dbReference>
<dbReference type="Gene3D" id="3.30.40.10">
    <property type="entry name" value="Zinc/RING finger domain, C3HC4 (zinc finger)"/>
    <property type="match status" value="1"/>
</dbReference>
<feature type="region of interest" description="Disordered" evidence="3">
    <location>
        <begin position="310"/>
        <end position="337"/>
    </location>
</feature>
<dbReference type="GO" id="GO:0008270">
    <property type="term" value="F:zinc ion binding"/>
    <property type="evidence" value="ECO:0007669"/>
    <property type="project" value="UniProtKB-KW"/>
</dbReference>
<dbReference type="PROSITE" id="PS50089">
    <property type="entry name" value="ZF_RING_2"/>
    <property type="match status" value="1"/>
</dbReference>
<dbReference type="InterPro" id="IPR013083">
    <property type="entry name" value="Znf_RING/FYVE/PHD"/>
</dbReference>
<accession>A0A024UKZ3</accession>
<evidence type="ECO:0000256" key="2">
    <source>
        <dbReference type="SAM" id="Coils"/>
    </source>
</evidence>
<keyword evidence="1" id="KW-0863">Zinc-finger</keyword>
<dbReference type="GO" id="GO:0061630">
    <property type="term" value="F:ubiquitin protein ligase activity"/>
    <property type="evidence" value="ECO:0007669"/>
    <property type="project" value="TreeGrafter"/>
</dbReference>
<sequence length="351" mass="38805">MEEGDCTICLEPLLKELYALPCGHVFHGRCIVAALRSKKQCPQCRRQISSQEPIRLFFKVPTNVANDSSPSKSPSSPSSRRLDDVVANFETKLSLLRSQLQAMHAEQEASKHELDKWEVYGEQSQAAFKKIEAKVSTLRRANETLTKSLHDAKQSNAALEASLQRAMADTATLQFLNSNDLEALEADLANPAMIIAALKKANRFRMVQYEKVVQKLNAAKDEVNKLKAASTEMRSHGDVSSPRRKIAVKRPLAKPATMPAFNLHQSAMLETFQDVLPAVASSAVHHASPPPPPAHRPLVWTHRHDLKPMGITPPLSLRPHGDSKTVSDCPKMKKPAVAPAASIRPITTWFK</sequence>
<dbReference type="InterPro" id="IPR001841">
    <property type="entry name" value="Znf_RING"/>
</dbReference>
<proteinExistence type="predicted"/>
<dbReference type="SUPFAM" id="SSF57850">
    <property type="entry name" value="RING/U-box"/>
    <property type="match status" value="1"/>
</dbReference>
<reference evidence="5" key="1">
    <citation type="submission" date="2013-12" db="EMBL/GenBank/DDBJ databases">
        <title>The Genome Sequence of Aphanomyces invadans NJM9701.</title>
        <authorList>
            <consortium name="The Broad Institute Genomics Platform"/>
            <person name="Russ C."/>
            <person name="Tyler B."/>
            <person name="van West P."/>
            <person name="Dieguez-Uribeondo J."/>
            <person name="Young S.K."/>
            <person name="Zeng Q."/>
            <person name="Gargeya S."/>
            <person name="Fitzgerald M."/>
            <person name="Abouelleil A."/>
            <person name="Alvarado L."/>
            <person name="Chapman S.B."/>
            <person name="Gainer-Dewar J."/>
            <person name="Goldberg J."/>
            <person name="Griggs A."/>
            <person name="Gujja S."/>
            <person name="Hansen M."/>
            <person name="Howarth C."/>
            <person name="Imamovic A."/>
            <person name="Ireland A."/>
            <person name="Larimer J."/>
            <person name="McCowan C."/>
            <person name="Murphy C."/>
            <person name="Pearson M."/>
            <person name="Poon T.W."/>
            <person name="Priest M."/>
            <person name="Roberts A."/>
            <person name="Saif S."/>
            <person name="Shea T."/>
            <person name="Sykes S."/>
            <person name="Wortman J."/>
            <person name="Nusbaum C."/>
            <person name="Birren B."/>
        </authorList>
    </citation>
    <scope>NUCLEOTIDE SEQUENCE [LARGE SCALE GENOMIC DNA]</scope>
    <source>
        <strain evidence="5">NJM9701</strain>
    </source>
</reference>
<feature type="domain" description="RING-type" evidence="4">
    <location>
        <begin position="6"/>
        <end position="45"/>
    </location>
</feature>
<keyword evidence="1" id="KW-0479">Metal-binding</keyword>
<evidence type="ECO:0000256" key="1">
    <source>
        <dbReference type="PROSITE-ProRule" id="PRU00175"/>
    </source>
</evidence>
<feature type="coiled-coil region" evidence="2">
    <location>
        <begin position="142"/>
        <end position="169"/>
    </location>
</feature>
<dbReference type="Pfam" id="PF13639">
    <property type="entry name" value="zf-RING_2"/>
    <property type="match status" value="1"/>
</dbReference>
<dbReference type="GO" id="GO:0016567">
    <property type="term" value="P:protein ubiquitination"/>
    <property type="evidence" value="ECO:0007669"/>
    <property type="project" value="TreeGrafter"/>
</dbReference>
<dbReference type="RefSeq" id="XP_008863214.1">
    <property type="nucleotide sequence ID" value="XM_008864992.1"/>
</dbReference>
<dbReference type="SMART" id="SM00184">
    <property type="entry name" value="RING"/>
    <property type="match status" value="1"/>
</dbReference>
<dbReference type="AlphaFoldDB" id="A0A024UKZ3"/>
<name>A0A024UKZ3_9STRA</name>
<evidence type="ECO:0000313" key="5">
    <source>
        <dbReference type="EMBL" id="ETW07121.1"/>
    </source>
</evidence>
<dbReference type="STRING" id="157072.A0A024UKZ3"/>
<dbReference type="PANTHER" id="PTHR46569:SF1">
    <property type="entry name" value="E3 UBIQUITIN-PROTEIN LIGASE RFWD3-RELATED"/>
    <property type="match status" value="1"/>
</dbReference>
<dbReference type="GO" id="GO:0031297">
    <property type="term" value="P:replication fork processing"/>
    <property type="evidence" value="ECO:0007669"/>
    <property type="project" value="TreeGrafter"/>
</dbReference>
<dbReference type="GO" id="GO:0090734">
    <property type="term" value="C:site of DNA damage"/>
    <property type="evidence" value="ECO:0007669"/>
    <property type="project" value="TreeGrafter"/>
</dbReference>
<dbReference type="OrthoDB" id="8062037at2759"/>
<gene>
    <name evidence="5" type="ORF">H310_01757</name>
</gene>
<keyword evidence="2" id="KW-0175">Coiled coil</keyword>
<dbReference type="GeneID" id="20078807"/>
<dbReference type="GO" id="GO:0005634">
    <property type="term" value="C:nucleus"/>
    <property type="evidence" value="ECO:0007669"/>
    <property type="project" value="TreeGrafter"/>
</dbReference>
<protein>
    <recommendedName>
        <fullName evidence="4">RING-type domain-containing protein</fullName>
    </recommendedName>
</protein>